<evidence type="ECO:0000256" key="1">
    <source>
        <dbReference type="SAM" id="MobiDB-lite"/>
    </source>
</evidence>
<dbReference type="GO" id="GO:0005737">
    <property type="term" value="C:cytoplasm"/>
    <property type="evidence" value="ECO:0007669"/>
    <property type="project" value="TreeGrafter"/>
</dbReference>
<proteinExistence type="predicted"/>
<feature type="region of interest" description="Disordered" evidence="1">
    <location>
        <begin position="1"/>
        <end position="164"/>
    </location>
</feature>
<name>A0A6H0XMJ1_9PEZI</name>
<reference evidence="2 3" key="1">
    <citation type="journal article" date="2016" name="Sci. Rep.">
        <title>Peltaster fructicola genome reveals evolution from an invasive phytopathogen to an ectophytic parasite.</title>
        <authorList>
            <person name="Xu C."/>
            <person name="Chen H."/>
            <person name="Gleason M.L."/>
            <person name="Xu J.R."/>
            <person name="Liu H."/>
            <person name="Zhang R."/>
            <person name="Sun G."/>
        </authorList>
    </citation>
    <scope>NUCLEOTIDE SEQUENCE [LARGE SCALE GENOMIC DNA]</scope>
    <source>
        <strain evidence="2 3">LNHT1506</strain>
    </source>
</reference>
<evidence type="ECO:0008006" key="4">
    <source>
        <dbReference type="Google" id="ProtNLM"/>
    </source>
</evidence>
<accession>A0A6H0XMJ1</accession>
<dbReference type="AlphaFoldDB" id="A0A6H0XMJ1"/>
<organism evidence="2 3">
    <name type="scientific">Peltaster fructicola</name>
    <dbReference type="NCBI Taxonomy" id="286661"/>
    <lineage>
        <taxon>Eukaryota</taxon>
        <taxon>Fungi</taxon>
        <taxon>Dikarya</taxon>
        <taxon>Ascomycota</taxon>
        <taxon>Pezizomycotina</taxon>
        <taxon>Dothideomycetes</taxon>
        <taxon>Dothideomycetes incertae sedis</taxon>
        <taxon>Peltaster</taxon>
    </lineage>
</organism>
<dbReference type="Pfam" id="PF08316">
    <property type="entry name" value="Pal1"/>
    <property type="match status" value="1"/>
</dbReference>
<dbReference type="PANTHER" id="PTHR28307:SF1">
    <property type="entry name" value="PAL1 CELL MORPHOLOGY PROTEIN"/>
    <property type="match status" value="1"/>
</dbReference>
<dbReference type="EMBL" id="CP051139">
    <property type="protein sequence ID" value="QIW95860.1"/>
    <property type="molecule type" value="Genomic_DNA"/>
</dbReference>
<sequence length="377" mass="41541">MAAMDSKSAAAVLIDPMTAPEPSAETGPGAHFGSTFAPKPTTVQREEPVNSRNPFRDSMGTPPPTKSGVSSTTRPVSGGSPQYRFPAQRDGVRSQTPPSYEAATSPRYSPKASGHHRRTSSLKERFPGDESHLPLDIIRRDSKKAHRSPHLAKRHHPGADSIDKLDPAFGGHAYHHEGPYDAALLARNTSFENSPIAALKTTNEEALKATPAENVKDALDRHVPLDGVAIVPPGMPDRFGRTYNYEEGADLMHESVNGEPGYKRWADRDYHSEDLKGESEPSFSLDRALRAHKIDDDGIEMSDRAQLTKDYHKAERNGTLDTRDPVVIAGGQSRYVDLEHEREREYSSNVNRSSSLRLVGEGLKKRIGSLRKKNRDD</sequence>
<dbReference type="OrthoDB" id="5389892at2759"/>
<evidence type="ECO:0000313" key="2">
    <source>
        <dbReference type="EMBL" id="QIW95860.1"/>
    </source>
</evidence>
<dbReference type="PANTHER" id="PTHR28307">
    <property type="entry name" value="PROTEIN PAL1"/>
    <property type="match status" value="1"/>
</dbReference>
<gene>
    <name evidence="2" type="ORF">AMS68_001378</name>
</gene>
<dbReference type="Proteomes" id="UP000503462">
    <property type="component" value="Chromosome 1"/>
</dbReference>
<protein>
    <recommendedName>
        <fullName evidence="4">Pal1 cell morphology protein</fullName>
    </recommendedName>
</protein>
<feature type="compositionally biased region" description="Basic residues" evidence="1">
    <location>
        <begin position="141"/>
        <end position="156"/>
    </location>
</feature>
<evidence type="ECO:0000313" key="3">
    <source>
        <dbReference type="Proteomes" id="UP000503462"/>
    </source>
</evidence>
<feature type="compositionally biased region" description="Basic and acidic residues" evidence="1">
    <location>
        <begin position="121"/>
        <end position="140"/>
    </location>
</feature>
<dbReference type="InterPro" id="IPR013226">
    <property type="entry name" value="Pal1"/>
</dbReference>
<keyword evidence="3" id="KW-1185">Reference proteome</keyword>